<accession>A0A158PEW6</accession>
<dbReference type="STRING" id="334426.A0A158PEW6"/>
<proteinExistence type="predicted"/>
<dbReference type="Proteomes" id="UP000267027">
    <property type="component" value="Unassembled WGS sequence"/>
</dbReference>
<reference evidence="3" key="1">
    <citation type="submission" date="2016-04" db="UniProtKB">
        <authorList>
            <consortium name="WormBaseParasite"/>
        </authorList>
    </citation>
    <scope>IDENTIFICATION</scope>
</reference>
<dbReference type="WBParaSite" id="ACOC_0000252301-mRNA-1">
    <property type="protein sequence ID" value="ACOC_0000252301-mRNA-1"/>
    <property type="gene ID" value="ACOC_0000252301"/>
</dbReference>
<reference evidence="1 2" key="2">
    <citation type="submission" date="2018-11" db="EMBL/GenBank/DDBJ databases">
        <authorList>
            <consortium name="Pathogen Informatics"/>
        </authorList>
    </citation>
    <scope>NUCLEOTIDE SEQUENCE [LARGE SCALE GENOMIC DNA]</scope>
    <source>
        <strain evidence="1 2">Costa Rica</strain>
    </source>
</reference>
<evidence type="ECO:0000313" key="3">
    <source>
        <dbReference type="WBParaSite" id="ACOC_0000252301-mRNA-1"/>
    </source>
</evidence>
<dbReference type="AlphaFoldDB" id="A0A158PEW6"/>
<organism evidence="3">
    <name type="scientific">Angiostrongylus costaricensis</name>
    <name type="common">Nematode worm</name>
    <dbReference type="NCBI Taxonomy" id="334426"/>
    <lineage>
        <taxon>Eukaryota</taxon>
        <taxon>Metazoa</taxon>
        <taxon>Ecdysozoa</taxon>
        <taxon>Nematoda</taxon>
        <taxon>Chromadorea</taxon>
        <taxon>Rhabditida</taxon>
        <taxon>Rhabditina</taxon>
        <taxon>Rhabditomorpha</taxon>
        <taxon>Strongyloidea</taxon>
        <taxon>Metastrongylidae</taxon>
        <taxon>Angiostrongylus</taxon>
    </lineage>
</organism>
<protein>
    <submittedName>
        <fullName evidence="3">Cadherin domain-containing protein</fullName>
    </submittedName>
</protein>
<name>A0A158PEW6_ANGCS</name>
<gene>
    <name evidence="1" type="ORF">ACOC_LOCUS2524</name>
</gene>
<keyword evidence="2" id="KW-1185">Reference proteome</keyword>
<evidence type="ECO:0000313" key="1">
    <source>
        <dbReference type="EMBL" id="VDM54109.1"/>
    </source>
</evidence>
<evidence type="ECO:0000313" key="2">
    <source>
        <dbReference type="Proteomes" id="UP000267027"/>
    </source>
</evidence>
<dbReference type="EMBL" id="UYYA01000524">
    <property type="protein sequence ID" value="VDM54109.1"/>
    <property type="molecule type" value="Genomic_DNA"/>
</dbReference>
<sequence length="310" mass="35052">MEERSWENHLNCLERLSDRHGEKVMGEAFEMFEKAICDTGEELFLGTCNSRGVGGVGVLVNTSLSTNIDSFEQLTARIGRLPPISSYEKVDYFCMDYMELETFYKEDHTFFNVVVAKFNARNELRRTTEERHSETNGLEWNEQGFNFDMMTRRDVCVLFCTSEKVDIMPRLKTALLTNAPFVVAVVCNTAVDENDNPLALEKSEYILQKPNYRLHVEAHDSGESAQRPMVTAVIDGNNIYGNAPEGVMSGHSILTLSITDADGTSFGSPFRIDVRGEGSKAFTADEQYNRVTVTRLDHSNRRDRFPLPAN</sequence>